<protein>
    <submittedName>
        <fullName evidence="1">Uncharacterized protein</fullName>
    </submittedName>
</protein>
<proteinExistence type="predicted"/>
<accession>A0A9P7JVH3</accession>
<evidence type="ECO:0000313" key="1">
    <source>
        <dbReference type="EMBL" id="KAG2110647.1"/>
    </source>
</evidence>
<sequence length="152" mass="16942">MDAVKEDLQATLDSITPEFLSAWDLNSMMRDTVVPKAPVLQSILHHAAQTDRAVAKNKIKDCSTACNTLKVQRYSEARTKLLTVSINVSAILETTTRESAGAHEARECAKRGNARAYMRKQERVRVVNGYRCGSFLVVWRLSAVMQSRSATE</sequence>
<organism evidence="1 2">
    <name type="scientific">Suillus discolor</name>
    <dbReference type="NCBI Taxonomy" id="1912936"/>
    <lineage>
        <taxon>Eukaryota</taxon>
        <taxon>Fungi</taxon>
        <taxon>Dikarya</taxon>
        <taxon>Basidiomycota</taxon>
        <taxon>Agaricomycotina</taxon>
        <taxon>Agaricomycetes</taxon>
        <taxon>Agaricomycetidae</taxon>
        <taxon>Boletales</taxon>
        <taxon>Suillineae</taxon>
        <taxon>Suillaceae</taxon>
        <taxon>Suillus</taxon>
    </lineage>
</organism>
<keyword evidence="2" id="KW-1185">Reference proteome</keyword>
<name>A0A9P7JVH3_9AGAM</name>
<dbReference type="OrthoDB" id="2683678at2759"/>
<dbReference type="Proteomes" id="UP000823399">
    <property type="component" value="Unassembled WGS sequence"/>
</dbReference>
<dbReference type="RefSeq" id="XP_041294237.1">
    <property type="nucleotide sequence ID" value="XM_041433556.1"/>
</dbReference>
<dbReference type="EMBL" id="JABBWM010000020">
    <property type="protein sequence ID" value="KAG2110647.1"/>
    <property type="molecule type" value="Genomic_DNA"/>
</dbReference>
<gene>
    <name evidence="1" type="ORF">F5147DRAFT_651822</name>
</gene>
<comment type="caution">
    <text evidence="1">The sequence shown here is derived from an EMBL/GenBank/DDBJ whole genome shotgun (WGS) entry which is preliminary data.</text>
</comment>
<evidence type="ECO:0000313" key="2">
    <source>
        <dbReference type="Proteomes" id="UP000823399"/>
    </source>
</evidence>
<reference evidence="1" key="1">
    <citation type="journal article" date="2020" name="New Phytol.">
        <title>Comparative genomics reveals dynamic genome evolution in host specialist ectomycorrhizal fungi.</title>
        <authorList>
            <person name="Lofgren L.A."/>
            <person name="Nguyen N.H."/>
            <person name="Vilgalys R."/>
            <person name="Ruytinx J."/>
            <person name="Liao H.L."/>
            <person name="Branco S."/>
            <person name="Kuo A."/>
            <person name="LaButti K."/>
            <person name="Lipzen A."/>
            <person name="Andreopoulos W."/>
            <person name="Pangilinan J."/>
            <person name="Riley R."/>
            <person name="Hundley H."/>
            <person name="Na H."/>
            <person name="Barry K."/>
            <person name="Grigoriev I.V."/>
            <person name="Stajich J.E."/>
            <person name="Kennedy P.G."/>
        </authorList>
    </citation>
    <scope>NUCLEOTIDE SEQUENCE</scope>
    <source>
        <strain evidence="1">FC423</strain>
    </source>
</reference>
<dbReference type="GeneID" id="64695815"/>
<dbReference type="AlphaFoldDB" id="A0A9P7JVH3"/>